<dbReference type="InterPro" id="IPR013780">
    <property type="entry name" value="Glyco_hydro_b"/>
</dbReference>
<dbReference type="PANTHER" id="PTHR11452">
    <property type="entry name" value="ALPHA-GALACTOSIDASE/ALPHA-N-ACETYLGALACTOSAMINIDASE"/>
    <property type="match status" value="1"/>
</dbReference>
<gene>
    <name evidence="10" type="ORF">BK809_0003271</name>
</gene>
<proteinExistence type="inferred from homology"/>
<organism evidence="10 11">
    <name type="scientific">Diplodia seriata</name>
    <dbReference type="NCBI Taxonomy" id="420778"/>
    <lineage>
        <taxon>Eukaryota</taxon>
        <taxon>Fungi</taxon>
        <taxon>Dikarya</taxon>
        <taxon>Ascomycota</taxon>
        <taxon>Pezizomycotina</taxon>
        <taxon>Dothideomycetes</taxon>
        <taxon>Dothideomycetes incertae sedis</taxon>
        <taxon>Botryosphaeriales</taxon>
        <taxon>Botryosphaeriaceae</taxon>
        <taxon>Diplodia</taxon>
    </lineage>
</organism>
<dbReference type="PRINTS" id="PR00740">
    <property type="entry name" value="GLHYDRLASE27"/>
</dbReference>
<sequence length="390" mass="43092">MALAISARTPQMGWNSWNTFKDDFNQSTIEQTADLLVSTGLRDAGYTILTLDDGWQATARSADGRQQANLTKLPGGIKGVADYLHDRGLYLGIYSDAGIHDCGFSPGSWGYEELDAATYAEWAVDYLKYDNCGGFAANVESPQLRFSVMRDALRGSGRDIFYSLCQWGHQFPWYWADQIGQSYRMSGDITDVFSDTGKDCACKTAYCLNTGYAGCSILTIIRKMREISAFQKPGSWADMDMLEIGNGNMTLHEQQTHQSFWAALKSPLIIGADLRALSNESLDVLKNHEIIAISQDSLGEAVAYLENLSQEKEIQVWAGPLTDGRTVILAFNEGNSTTTITIPLDEVPGVDGDQAFEVRDVWAKSDIPDVHGNLMVESETHQTKVFILRA</sequence>
<dbReference type="EMBL" id="MSZU01000080">
    <property type="protein sequence ID" value="OMP86102.1"/>
    <property type="molecule type" value="Genomic_DNA"/>
</dbReference>
<dbReference type="SUPFAM" id="SSF51011">
    <property type="entry name" value="Glycosyl hydrolase domain"/>
    <property type="match status" value="1"/>
</dbReference>
<evidence type="ECO:0000256" key="2">
    <source>
        <dbReference type="ARBA" id="ARBA00003969"/>
    </source>
</evidence>
<dbReference type="Proteomes" id="UP000190776">
    <property type="component" value="Unassembled WGS sequence"/>
</dbReference>
<comment type="catalytic activity">
    <reaction evidence="1 8">
        <text>Hydrolysis of terminal, non-reducing alpha-D-galactose residues in alpha-D-galactosides, including galactose oligosaccharides, galactomannans and galactolipids.</text>
        <dbReference type="EC" id="3.2.1.22"/>
    </reaction>
</comment>
<evidence type="ECO:0000256" key="5">
    <source>
        <dbReference type="ARBA" id="ARBA00022729"/>
    </source>
</evidence>
<evidence type="ECO:0000256" key="4">
    <source>
        <dbReference type="ARBA" id="ARBA00012755"/>
    </source>
</evidence>
<evidence type="ECO:0000313" key="11">
    <source>
        <dbReference type="Proteomes" id="UP000190776"/>
    </source>
</evidence>
<evidence type="ECO:0000313" key="10">
    <source>
        <dbReference type="EMBL" id="OMP86102.1"/>
    </source>
</evidence>
<dbReference type="Pfam" id="PF17801">
    <property type="entry name" value="Melibiase_C"/>
    <property type="match status" value="1"/>
</dbReference>
<dbReference type="OrthoDB" id="5795902at2759"/>
<feature type="domain" description="Alpha galactosidase C-terminal" evidence="9">
    <location>
        <begin position="312"/>
        <end position="388"/>
    </location>
</feature>
<dbReference type="Gene3D" id="2.60.40.1180">
    <property type="entry name" value="Golgi alpha-mannosidase II"/>
    <property type="match status" value="1"/>
</dbReference>
<protein>
    <recommendedName>
        <fullName evidence="4 8">Alpha-galactosidase</fullName>
        <ecNumber evidence="4 8">3.2.1.22</ecNumber>
    </recommendedName>
    <alternativeName>
        <fullName evidence="8">Melibiase</fullName>
    </alternativeName>
</protein>
<evidence type="ECO:0000256" key="6">
    <source>
        <dbReference type="ARBA" id="ARBA00022801"/>
    </source>
</evidence>
<dbReference type="AlphaFoldDB" id="A0A1S8BEZ8"/>
<dbReference type="InterPro" id="IPR041233">
    <property type="entry name" value="Melibiase_C"/>
</dbReference>
<dbReference type="SUPFAM" id="SSF51445">
    <property type="entry name" value="(Trans)glycosidases"/>
    <property type="match status" value="1"/>
</dbReference>
<keyword evidence="7 8" id="KW-0326">Glycosidase</keyword>
<evidence type="ECO:0000256" key="8">
    <source>
        <dbReference type="RuleBase" id="RU361168"/>
    </source>
</evidence>
<dbReference type="CDD" id="cd14792">
    <property type="entry name" value="GH27"/>
    <property type="match status" value="1"/>
</dbReference>
<comment type="similarity">
    <text evidence="3 8">Belongs to the glycosyl hydrolase 27 family.</text>
</comment>
<keyword evidence="8" id="KW-1015">Disulfide bond</keyword>
<dbReference type="GO" id="GO:0004557">
    <property type="term" value="F:alpha-galactosidase activity"/>
    <property type="evidence" value="ECO:0007669"/>
    <property type="project" value="UniProtKB-EC"/>
</dbReference>
<evidence type="ECO:0000256" key="1">
    <source>
        <dbReference type="ARBA" id="ARBA00001255"/>
    </source>
</evidence>
<dbReference type="InterPro" id="IPR000111">
    <property type="entry name" value="Glyco_hydro_27/36_CS"/>
</dbReference>
<dbReference type="InterPro" id="IPR013785">
    <property type="entry name" value="Aldolase_TIM"/>
</dbReference>
<dbReference type="EC" id="3.2.1.22" evidence="4 8"/>
<accession>A0A1S8BEZ8</accession>
<evidence type="ECO:0000259" key="9">
    <source>
        <dbReference type="Pfam" id="PF17801"/>
    </source>
</evidence>
<dbReference type="Gene3D" id="3.20.20.70">
    <property type="entry name" value="Aldolase class I"/>
    <property type="match status" value="1"/>
</dbReference>
<dbReference type="InterPro" id="IPR017853">
    <property type="entry name" value="GH"/>
</dbReference>
<dbReference type="PROSITE" id="PS00512">
    <property type="entry name" value="ALPHA_GALACTOSIDASE"/>
    <property type="match status" value="1"/>
</dbReference>
<dbReference type="GO" id="GO:0005975">
    <property type="term" value="P:carbohydrate metabolic process"/>
    <property type="evidence" value="ECO:0007669"/>
    <property type="project" value="InterPro"/>
</dbReference>
<evidence type="ECO:0000256" key="3">
    <source>
        <dbReference type="ARBA" id="ARBA00009743"/>
    </source>
</evidence>
<name>A0A1S8BEZ8_9PEZI</name>
<dbReference type="InterPro" id="IPR002241">
    <property type="entry name" value="Glyco_hydro_27"/>
</dbReference>
<dbReference type="STRING" id="420778.A0A1S8BEZ8"/>
<evidence type="ECO:0000256" key="7">
    <source>
        <dbReference type="ARBA" id="ARBA00023295"/>
    </source>
</evidence>
<dbReference type="FunFam" id="3.20.20.70:FF:000286">
    <property type="entry name" value="Alpha-galactosidase"/>
    <property type="match status" value="1"/>
</dbReference>
<dbReference type="PANTHER" id="PTHR11452:SF87">
    <property type="entry name" value="ALPHA-GALACTOSIDASE"/>
    <property type="match status" value="1"/>
</dbReference>
<dbReference type="Pfam" id="PF16499">
    <property type="entry name" value="Melibiase_2"/>
    <property type="match status" value="1"/>
</dbReference>
<reference evidence="10 11" key="1">
    <citation type="submission" date="2017-01" db="EMBL/GenBank/DDBJ databases">
        <title>Draft genome sequence of Diplodia seriata F98.1, a fungal species involved in grapevine trunk diseases.</title>
        <authorList>
            <person name="Robert-Siegwald G."/>
            <person name="Vallet J."/>
            <person name="Abou-Mansour E."/>
            <person name="Xu J."/>
            <person name="Rey P."/>
            <person name="Bertsch C."/>
            <person name="Rego C."/>
            <person name="Larignon P."/>
            <person name="Fontaine F."/>
            <person name="Lebrun M.-H."/>
        </authorList>
    </citation>
    <scope>NUCLEOTIDE SEQUENCE [LARGE SCALE GENOMIC DNA]</scope>
    <source>
        <strain evidence="10 11">F98.1</strain>
    </source>
</reference>
<keyword evidence="6 8" id="KW-0378">Hydrolase</keyword>
<comment type="caution">
    <text evidence="10">The sequence shown here is derived from an EMBL/GenBank/DDBJ whole genome shotgun (WGS) entry which is preliminary data.</text>
</comment>
<keyword evidence="5" id="KW-0732">Signal</keyword>
<comment type="function">
    <text evidence="2">Hydrolyzes a variety of simple alpha-D-galactoside as well as more complex molecules such as oligosaccharides and polysaccharides.</text>
</comment>